<dbReference type="InterPro" id="IPR035940">
    <property type="entry name" value="CAP_sf"/>
</dbReference>
<evidence type="ECO:0000259" key="3">
    <source>
        <dbReference type="Pfam" id="PF00188"/>
    </source>
</evidence>
<accession>A0ABR2W1B4</accession>
<feature type="domain" description="SCP" evidence="3">
    <location>
        <begin position="238"/>
        <end position="350"/>
    </location>
</feature>
<feature type="chain" id="PRO_5047054247" description="SCP domain-containing protein" evidence="2">
    <location>
        <begin position="27"/>
        <end position="359"/>
    </location>
</feature>
<keyword evidence="5" id="KW-1185">Reference proteome</keyword>
<dbReference type="Pfam" id="PF00188">
    <property type="entry name" value="CAP"/>
    <property type="match status" value="2"/>
</dbReference>
<dbReference type="Gene3D" id="3.40.33.10">
    <property type="entry name" value="CAP"/>
    <property type="match status" value="2"/>
</dbReference>
<organism evidence="4 5">
    <name type="scientific">Basidiobolus ranarum</name>
    <dbReference type="NCBI Taxonomy" id="34480"/>
    <lineage>
        <taxon>Eukaryota</taxon>
        <taxon>Fungi</taxon>
        <taxon>Fungi incertae sedis</taxon>
        <taxon>Zoopagomycota</taxon>
        <taxon>Entomophthoromycotina</taxon>
        <taxon>Basidiobolomycetes</taxon>
        <taxon>Basidiobolales</taxon>
        <taxon>Basidiobolaceae</taxon>
        <taxon>Basidiobolus</taxon>
    </lineage>
</organism>
<feature type="domain" description="SCP" evidence="3">
    <location>
        <begin position="40"/>
        <end position="152"/>
    </location>
</feature>
<protein>
    <recommendedName>
        <fullName evidence="3">SCP domain-containing protein</fullName>
    </recommendedName>
</protein>
<dbReference type="InterPro" id="IPR014044">
    <property type="entry name" value="CAP_dom"/>
</dbReference>
<dbReference type="PANTHER" id="PTHR31157">
    <property type="entry name" value="SCP DOMAIN-CONTAINING PROTEIN"/>
    <property type="match status" value="1"/>
</dbReference>
<comment type="caution">
    <text evidence="4">The sequence shown here is derived from an EMBL/GenBank/DDBJ whole genome shotgun (WGS) entry which is preliminary data.</text>
</comment>
<gene>
    <name evidence="4" type="ORF">K7432_006625</name>
</gene>
<dbReference type="EMBL" id="JASJQH010007175">
    <property type="protein sequence ID" value="KAK9716837.1"/>
    <property type="molecule type" value="Genomic_DNA"/>
</dbReference>
<evidence type="ECO:0000313" key="4">
    <source>
        <dbReference type="EMBL" id="KAK9716837.1"/>
    </source>
</evidence>
<dbReference type="PANTHER" id="PTHR31157:SF1">
    <property type="entry name" value="SCP DOMAIN-CONTAINING PROTEIN"/>
    <property type="match status" value="1"/>
</dbReference>
<feature type="signal peptide" evidence="2">
    <location>
        <begin position="1"/>
        <end position="26"/>
    </location>
</feature>
<sequence>MKYSFQTFLYGLLFVLTIFQAVVVSGEPSSQQIGDVNLMLEAVNQERQKVGAPSLKLDSRLVAAAQAHSDYQARTKTLTHDEGSADPAERIRKAGVKYSAYGENVASGYSTIQQVMKGWMNSDGHRKNILNARFTHMGSGFNNNGDYWTQDFALVDNPESTGTMTSNPPPTSTVDTISSVDPPTSRGVSTITLTVTTTVTAKVSTIITASPSLTSPEIPTTTSSPAPSNNPSDPDAMLAAVNAERERAKIPLLKLDKRLSEAAQQYADILAQSRSLSSNAGDNSLVKRTEALGLNWVETGENIAKGYDNISSVMQAFLNSPDRRKIILNAKFIIFGSGFNSNGNYWTQEFLALSNTTTC</sequence>
<feature type="region of interest" description="Disordered" evidence="1">
    <location>
        <begin position="212"/>
        <end position="234"/>
    </location>
</feature>
<evidence type="ECO:0000256" key="1">
    <source>
        <dbReference type="SAM" id="MobiDB-lite"/>
    </source>
</evidence>
<proteinExistence type="predicted"/>
<dbReference type="SUPFAM" id="SSF55797">
    <property type="entry name" value="PR-1-like"/>
    <property type="match status" value="2"/>
</dbReference>
<evidence type="ECO:0000256" key="2">
    <source>
        <dbReference type="SAM" id="SignalP"/>
    </source>
</evidence>
<feature type="region of interest" description="Disordered" evidence="1">
    <location>
        <begin position="161"/>
        <end position="185"/>
    </location>
</feature>
<keyword evidence="2" id="KW-0732">Signal</keyword>
<reference evidence="4 5" key="1">
    <citation type="submission" date="2023-04" db="EMBL/GenBank/DDBJ databases">
        <title>Genome of Basidiobolus ranarum AG-B5.</title>
        <authorList>
            <person name="Stajich J.E."/>
            <person name="Carter-House D."/>
            <person name="Gryganskyi A."/>
        </authorList>
    </citation>
    <scope>NUCLEOTIDE SEQUENCE [LARGE SCALE GENOMIC DNA]</scope>
    <source>
        <strain evidence="4 5">AG-B5</strain>
    </source>
</reference>
<name>A0ABR2W1B4_9FUNG</name>
<feature type="compositionally biased region" description="Polar residues" evidence="1">
    <location>
        <begin position="161"/>
        <end position="182"/>
    </location>
</feature>
<evidence type="ECO:0000313" key="5">
    <source>
        <dbReference type="Proteomes" id="UP001479436"/>
    </source>
</evidence>
<dbReference type="Proteomes" id="UP001479436">
    <property type="component" value="Unassembled WGS sequence"/>
</dbReference>
<dbReference type="CDD" id="cd05379">
    <property type="entry name" value="CAP_bacterial"/>
    <property type="match status" value="2"/>
</dbReference>